<dbReference type="Pfam" id="PF04427">
    <property type="entry name" value="Brix"/>
    <property type="match status" value="1"/>
</dbReference>
<dbReference type="PANTHER" id="PTHR12728">
    <property type="entry name" value="BRIX DOMAIN CONTAINING PROTEIN"/>
    <property type="match status" value="1"/>
</dbReference>
<evidence type="ECO:0000256" key="6">
    <source>
        <dbReference type="RuleBase" id="RU367086"/>
    </source>
</evidence>
<feature type="domain" description="Brix" evidence="8">
    <location>
        <begin position="31"/>
        <end position="234"/>
    </location>
</feature>
<evidence type="ECO:0000256" key="7">
    <source>
        <dbReference type="SAM" id="MobiDB-lite"/>
    </source>
</evidence>
<accession>A0AAE1EP50</accession>
<dbReference type="GO" id="GO:0019843">
    <property type="term" value="F:rRNA binding"/>
    <property type="evidence" value="ECO:0007669"/>
    <property type="project" value="UniProtKB-UniRule"/>
</dbReference>
<dbReference type="EMBL" id="JAWQEG010005479">
    <property type="protein sequence ID" value="KAK3857880.1"/>
    <property type="molecule type" value="Genomic_DNA"/>
</dbReference>
<evidence type="ECO:0000313" key="10">
    <source>
        <dbReference type="Proteomes" id="UP001286313"/>
    </source>
</evidence>
<keyword evidence="10" id="KW-1185">Reference proteome</keyword>
<evidence type="ECO:0000256" key="5">
    <source>
        <dbReference type="ARBA" id="ARBA00030889"/>
    </source>
</evidence>
<dbReference type="GO" id="GO:0000027">
    <property type="term" value="P:ribosomal large subunit assembly"/>
    <property type="evidence" value="ECO:0007669"/>
    <property type="project" value="InterPro"/>
</dbReference>
<proteinExistence type="inferred from homology"/>
<dbReference type="PROSITE" id="PS50833">
    <property type="entry name" value="BRIX"/>
    <property type="match status" value="1"/>
</dbReference>
<sequence>MPVVQRVVKPRTKRSKRALEKREPQLVENTKQCLFFHGLKTSEGIRECVKDLHALKSQASQKLQQKNKILPFDDILPVERLAVKHDSSLFCMATHSKKRPNNIVIGRMFDHHLLDMVELGVENYAPLSEFKNAKVAAGTKPCMVFCGTEFEDVTEFKILKNLLIDFFRGVEAKEIRLQGFEHALQFTVFDGKVFLKSYKILLKKSGTRIPRVELEEIGPSMTLQMRRNRFASNDLRKRSLQQPKQQKANKVKNVRKDPFGTRLGRVHMTKQDIGKLQTRKMKGLKEITKKTKKTKGRVSGDEQMETDQ</sequence>
<evidence type="ECO:0000313" key="9">
    <source>
        <dbReference type="EMBL" id="KAK3857880.1"/>
    </source>
</evidence>
<dbReference type="InterPro" id="IPR039770">
    <property type="entry name" value="Rpf2"/>
</dbReference>
<comment type="caution">
    <text evidence="9">The sequence shown here is derived from an EMBL/GenBank/DDBJ whole genome shotgun (WGS) entry which is preliminary data.</text>
</comment>
<feature type="region of interest" description="Disordered" evidence="7">
    <location>
        <begin position="270"/>
        <end position="308"/>
    </location>
</feature>
<name>A0AAE1EP50_PETCI</name>
<dbReference type="AlphaFoldDB" id="A0AAE1EP50"/>
<evidence type="ECO:0000256" key="3">
    <source>
        <dbReference type="ARBA" id="ARBA00020387"/>
    </source>
</evidence>
<dbReference type="GO" id="GO:0005730">
    <property type="term" value="C:nucleolus"/>
    <property type="evidence" value="ECO:0007669"/>
    <property type="project" value="UniProtKB-SubCell"/>
</dbReference>
<comment type="similarity">
    <text evidence="2 6">Belongs to the RPF2 family.</text>
</comment>
<comment type="subcellular location">
    <subcellularLocation>
        <location evidence="1 6">Nucleus</location>
        <location evidence="1 6">Nucleolus</location>
    </subcellularLocation>
</comment>
<evidence type="ECO:0000259" key="8">
    <source>
        <dbReference type="PROSITE" id="PS50833"/>
    </source>
</evidence>
<evidence type="ECO:0000256" key="4">
    <source>
        <dbReference type="ARBA" id="ARBA00023242"/>
    </source>
</evidence>
<feature type="region of interest" description="Disordered" evidence="7">
    <location>
        <begin position="233"/>
        <end position="252"/>
    </location>
</feature>
<dbReference type="Proteomes" id="UP001286313">
    <property type="component" value="Unassembled WGS sequence"/>
</dbReference>
<evidence type="ECO:0000256" key="1">
    <source>
        <dbReference type="ARBA" id="ARBA00004604"/>
    </source>
</evidence>
<organism evidence="9 10">
    <name type="scientific">Petrolisthes cinctipes</name>
    <name type="common">Flat porcelain crab</name>
    <dbReference type="NCBI Taxonomy" id="88211"/>
    <lineage>
        <taxon>Eukaryota</taxon>
        <taxon>Metazoa</taxon>
        <taxon>Ecdysozoa</taxon>
        <taxon>Arthropoda</taxon>
        <taxon>Crustacea</taxon>
        <taxon>Multicrustacea</taxon>
        <taxon>Malacostraca</taxon>
        <taxon>Eumalacostraca</taxon>
        <taxon>Eucarida</taxon>
        <taxon>Decapoda</taxon>
        <taxon>Pleocyemata</taxon>
        <taxon>Anomura</taxon>
        <taxon>Galatheoidea</taxon>
        <taxon>Porcellanidae</taxon>
        <taxon>Petrolisthes</taxon>
    </lineage>
</organism>
<evidence type="ECO:0000256" key="2">
    <source>
        <dbReference type="ARBA" id="ARBA00010782"/>
    </source>
</evidence>
<protein>
    <recommendedName>
        <fullName evidence="3 6">Ribosome production factor 2 homolog</fullName>
    </recommendedName>
    <alternativeName>
        <fullName evidence="5 6">Ribosome biogenesis protein RPF2 homolog</fullName>
    </alternativeName>
</protein>
<keyword evidence="4 6" id="KW-0539">Nucleus</keyword>
<dbReference type="SMART" id="SM00879">
    <property type="entry name" value="Brix"/>
    <property type="match status" value="1"/>
</dbReference>
<dbReference type="GO" id="GO:0000463">
    <property type="term" value="P:maturation of LSU-rRNA from tricistronic rRNA transcript (SSU-rRNA, 5.8S rRNA, LSU-rRNA)"/>
    <property type="evidence" value="ECO:0007669"/>
    <property type="project" value="TreeGrafter"/>
</dbReference>
<gene>
    <name evidence="9" type="ORF">Pcinc_035892</name>
</gene>
<reference evidence="9" key="1">
    <citation type="submission" date="2023-10" db="EMBL/GenBank/DDBJ databases">
        <title>Genome assemblies of two species of porcelain crab, Petrolisthes cinctipes and Petrolisthes manimaculis (Anomura: Porcellanidae).</title>
        <authorList>
            <person name="Angst P."/>
        </authorList>
    </citation>
    <scope>NUCLEOTIDE SEQUENCE</scope>
    <source>
        <strain evidence="9">PB745_01</strain>
        <tissue evidence="9">Gill</tissue>
    </source>
</reference>
<dbReference type="PANTHER" id="PTHR12728:SF0">
    <property type="entry name" value="RIBOSOME PRODUCTION FACTOR 2 HOMOLOG"/>
    <property type="match status" value="1"/>
</dbReference>
<dbReference type="InterPro" id="IPR007109">
    <property type="entry name" value="Brix"/>
</dbReference>